<dbReference type="AlphaFoldDB" id="A0A2N1N5T8"/>
<reference evidence="2 3" key="1">
    <citation type="submission" date="2016-04" db="EMBL/GenBank/DDBJ databases">
        <title>Genome analyses suggest a sexual origin of heterokaryosis in a supposedly ancient asexual fungus.</title>
        <authorList>
            <person name="Ropars J."/>
            <person name="Sedzielewska K."/>
            <person name="Noel J."/>
            <person name="Charron P."/>
            <person name="Farinelli L."/>
            <person name="Marton T."/>
            <person name="Kruger M."/>
            <person name="Pelin A."/>
            <person name="Brachmann A."/>
            <person name="Corradi N."/>
        </authorList>
    </citation>
    <scope>NUCLEOTIDE SEQUENCE [LARGE SCALE GENOMIC DNA]</scope>
    <source>
        <strain evidence="2 3">C2</strain>
    </source>
</reference>
<comment type="caution">
    <text evidence="2">The sequence shown here is derived from an EMBL/GenBank/DDBJ whole genome shotgun (WGS) entry which is preliminary data.</text>
</comment>
<accession>A0A2N1N5T8</accession>
<dbReference type="VEuPathDB" id="FungiDB:RhiirA1_480566"/>
<reference evidence="2 3" key="2">
    <citation type="submission" date="2017-10" db="EMBL/GenBank/DDBJ databases">
        <title>Extensive intraspecific genome diversity in a model arbuscular mycorrhizal fungus.</title>
        <authorList>
            <person name="Chen E.C.H."/>
            <person name="Morin E."/>
            <person name="Baudet D."/>
            <person name="Noel J."/>
            <person name="Ndikumana S."/>
            <person name="Charron P."/>
            <person name="St-Onge C."/>
            <person name="Giorgi J."/>
            <person name="Grigoriev I.V."/>
            <person name="Roux C."/>
            <person name="Martin F.M."/>
            <person name="Corradi N."/>
        </authorList>
    </citation>
    <scope>NUCLEOTIDE SEQUENCE [LARGE SCALE GENOMIC DNA]</scope>
    <source>
        <strain evidence="2 3">C2</strain>
    </source>
</reference>
<dbReference type="VEuPathDB" id="FungiDB:FUN_019554"/>
<dbReference type="VEuPathDB" id="FungiDB:RhiirFUN_004513"/>
<dbReference type="PANTHER" id="PTHR46579">
    <property type="entry name" value="F5/8 TYPE C DOMAIN-CONTAINING PROTEIN-RELATED"/>
    <property type="match status" value="1"/>
</dbReference>
<feature type="region of interest" description="Disordered" evidence="1">
    <location>
        <begin position="1"/>
        <end position="108"/>
    </location>
</feature>
<evidence type="ECO:0000313" key="2">
    <source>
        <dbReference type="EMBL" id="PKK69218.1"/>
    </source>
</evidence>
<protein>
    <recommendedName>
        <fullName evidence="4">Transposase domain-containing protein</fullName>
    </recommendedName>
</protein>
<evidence type="ECO:0000256" key="1">
    <source>
        <dbReference type="SAM" id="MobiDB-lite"/>
    </source>
</evidence>
<sequence length="520" mass="60773">MPKQTRKQSIKGKSATSTRTRNVHEAEEHRLQESIERLKRDKEKKRNKHKIHNFRSSKSISESVERQPFVKPYNHPDIEKETNRSANLSSDEEDIRNLGNGNGDDRNYQFETNPFVNEKEVLGDDPEIDDSDFKNTKLKFNDSWILFWIFKYQERFKLPDVAINSLIGFFNLILKDADLQRFDKFPPIAHIAQKFLEIKKKSKIYAVCPKCNKLYNIANITLSDQSNSKFNGFRCDHVEFPNHTLRNQRESCETELLKRVPVVNGYIWKPKMIYPLPCLKTQLSIMYQRPDASESKFFTAGTADFHLGIMINLNWFQPFESSIYSCGVIYGDGVDLPKTEINSAGKRIRLAVICCSNDILTERKLYGHISVLAGCHRCYKRASSKNGERANFGGFEDMPNWFKMRDPEEHRHNAILWKYKPTKENRKQHVRTTYVRWSEMLRLPYHNLIRHLIVDPMHCLFLGIAHWIVKKIWIDGRKLTKSHLEIMKSRAKQIKIPANLERIPSKISTGEGFSGFTTDQ</sequence>
<feature type="compositionally biased region" description="Basic residues" evidence="1">
    <location>
        <begin position="1"/>
        <end position="10"/>
    </location>
</feature>
<feature type="compositionally biased region" description="Basic and acidic residues" evidence="1">
    <location>
        <begin position="74"/>
        <end position="83"/>
    </location>
</feature>
<gene>
    <name evidence="2" type="ORF">RhiirC2_781276</name>
</gene>
<organism evidence="2 3">
    <name type="scientific">Rhizophagus irregularis</name>
    <dbReference type="NCBI Taxonomy" id="588596"/>
    <lineage>
        <taxon>Eukaryota</taxon>
        <taxon>Fungi</taxon>
        <taxon>Fungi incertae sedis</taxon>
        <taxon>Mucoromycota</taxon>
        <taxon>Glomeromycotina</taxon>
        <taxon>Glomeromycetes</taxon>
        <taxon>Glomerales</taxon>
        <taxon>Glomeraceae</taxon>
        <taxon>Rhizophagus</taxon>
    </lineage>
</organism>
<dbReference type="EMBL" id="LLXL01000751">
    <property type="protein sequence ID" value="PKK69218.1"/>
    <property type="molecule type" value="Genomic_DNA"/>
</dbReference>
<evidence type="ECO:0000313" key="3">
    <source>
        <dbReference type="Proteomes" id="UP000233469"/>
    </source>
</evidence>
<dbReference type="PANTHER" id="PTHR46579:SF2">
    <property type="entry name" value="C2H2-TYPE DOMAIN-CONTAINING PROTEIN"/>
    <property type="match status" value="1"/>
</dbReference>
<feature type="compositionally biased region" description="Basic and acidic residues" evidence="1">
    <location>
        <begin position="22"/>
        <end position="41"/>
    </location>
</feature>
<feature type="compositionally biased region" description="Basic residues" evidence="1">
    <location>
        <begin position="42"/>
        <end position="55"/>
    </location>
</feature>
<proteinExistence type="predicted"/>
<dbReference type="Proteomes" id="UP000233469">
    <property type="component" value="Unassembled WGS sequence"/>
</dbReference>
<evidence type="ECO:0008006" key="4">
    <source>
        <dbReference type="Google" id="ProtNLM"/>
    </source>
</evidence>
<dbReference type="VEuPathDB" id="FungiDB:RhiirA1_391140"/>
<name>A0A2N1N5T8_9GLOM</name>